<dbReference type="AlphaFoldDB" id="U4QEJ0"/>
<dbReference type="EMBL" id="CBUH010000019">
    <property type="protein sequence ID" value="CDI41466.1"/>
    <property type="molecule type" value="Genomic_DNA"/>
</dbReference>
<gene>
    <name evidence="1" type="ORF">LHCIRMBIA953_00601</name>
</gene>
<comment type="caution">
    <text evidence="1">The sequence shown here is derived from an EMBL/GenBank/DDBJ whole genome shotgun (WGS) entry which is preliminary data.</text>
</comment>
<protein>
    <submittedName>
        <fullName evidence="1">Uncharacterized protein</fullName>
    </submittedName>
</protein>
<dbReference type="Proteomes" id="UP000017243">
    <property type="component" value="Unassembled WGS sequence"/>
</dbReference>
<accession>U4QEJ0</accession>
<proteinExistence type="predicted"/>
<name>U4QEJ0_LACHE</name>
<evidence type="ECO:0000313" key="1">
    <source>
        <dbReference type="EMBL" id="CDI41466.1"/>
    </source>
</evidence>
<sequence>MGEYADYGDYFWLCIPKELLEVAKSYVAKGWGILIFDKNKRITIARKADRRECLFRQETLTEAITHSLCCGGIILIVSGLFRTCF</sequence>
<evidence type="ECO:0000313" key="2">
    <source>
        <dbReference type="Proteomes" id="UP000017243"/>
    </source>
</evidence>
<organism evidence="1 2">
    <name type="scientific">Lactobacillus helveticus CIRM-BIA 953</name>
    <dbReference type="NCBI Taxonomy" id="1226335"/>
    <lineage>
        <taxon>Bacteria</taxon>
        <taxon>Bacillati</taxon>
        <taxon>Bacillota</taxon>
        <taxon>Bacilli</taxon>
        <taxon>Lactobacillales</taxon>
        <taxon>Lactobacillaceae</taxon>
        <taxon>Lactobacillus</taxon>
    </lineage>
</organism>
<reference evidence="1 2" key="1">
    <citation type="submission" date="2013-09" db="EMBL/GenBank/DDBJ databases">
        <title>Draft Genome Sequence of five Lactobacillus helveticus strains CIRM-BIA 101T, 103, 104, 951 and 953 isolated from milk product.</title>
        <authorList>
            <person name="Valence F."/>
            <person name="Chuat V."/>
            <person name="Ma L."/>
            <person name="Creno S."/>
            <person name="Falentin H."/>
            <person name="Lortal S."/>
            <person name="Bizet C."/>
            <person name="Clermont D."/>
            <person name="Loux V."/>
            <person name="Bouchier C."/>
            <person name="Cousin S."/>
        </authorList>
    </citation>
    <scope>NUCLEOTIDE SEQUENCE [LARGE SCALE GENOMIC DNA]</scope>
    <source>
        <strain evidence="1 2">CIRM-BIA 953</strain>
    </source>
</reference>